<evidence type="ECO:0000313" key="1">
    <source>
        <dbReference type="EMBL" id="GME84094.1"/>
    </source>
</evidence>
<comment type="caution">
    <text evidence="1">The sequence shown here is derived from an EMBL/GenBank/DDBJ whole genome shotgun (WGS) entry which is preliminary data.</text>
</comment>
<organism evidence="1 2">
    <name type="scientific">Ambrosiozyma monospora</name>
    <name type="common">Yeast</name>
    <name type="synonym">Endomycopsis monosporus</name>
    <dbReference type="NCBI Taxonomy" id="43982"/>
    <lineage>
        <taxon>Eukaryota</taxon>
        <taxon>Fungi</taxon>
        <taxon>Dikarya</taxon>
        <taxon>Ascomycota</taxon>
        <taxon>Saccharomycotina</taxon>
        <taxon>Pichiomycetes</taxon>
        <taxon>Pichiales</taxon>
        <taxon>Pichiaceae</taxon>
        <taxon>Ambrosiozyma</taxon>
    </lineage>
</organism>
<gene>
    <name evidence="1" type="ORF">Amon02_000661000</name>
</gene>
<reference evidence="1" key="1">
    <citation type="submission" date="2023-04" db="EMBL/GenBank/DDBJ databases">
        <title>Ambrosiozyma monospora NBRC 10751.</title>
        <authorList>
            <person name="Ichikawa N."/>
            <person name="Sato H."/>
            <person name="Tonouchi N."/>
        </authorList>
    </citation>
    <scope>NUCLEOTIDE SEQUENCE</scope>
    <source>
        <strain evidence="1">NBRC 10751</strain>
    </source>
</reference>
<proteinExistence type="predicted"/>
<name>A0ACB5TA48_AMBMO</name>
<dbReference type="EMBL" id="BSXS01005242">
    <property type="protein sequence ID" value="GME84094.1"/>
    <property type="molecule type" value="Genomic_DNA"/>
</dbReference>
<protein>
    <submittedName>
        <fullName evidence="1">Unnamed protein product</fullName>
    </submittedName>
</protein>
<accession>A0ACB5TA48</accession>
<evidence type="ECO:0000313" key="2">
    <source>
        <dbReference type="Proteomes" id="UP001165064"/>
    </source>
</evidence>
<dbReference type="Proteomes" id="UP001165064">
    <property type="component" value="Unassembled WGS sequence"/>
</dbReference>
<sequence>MKFGQDLNEHLVPEWKTQYLDYKQGKKKLKQLKKKSSVLHSSSAASRRRPSQSVRSNAINSPAITTGTGVGTSTSTSAAAAVSELSSSRRRTSPVLLRRGSTQAVNPILETHHQFSPGSVGGGNFIQ</sequence>
<keyword evidence="2" id="KW-1185">Reference proteome</keyword>